<evidence type="ECO:0000256" key="5">
    <source>
        <dbReference type="ARBA" id="ARBA00041564"/>
    </source>
</evidence>
<dbReference type="PANTHER" id="PTHR42839:SF2">
    <property type="entry name" value="ISOCHORISMATE SYNTHASE ENTC"/>
    <property type="match status" value="1"/>
</dbReference>
<comment type="similarity">
    <text evidence="2">Belongs to the isochorismate synthase family.</text>
</comment>
<dbReference type="RefSeq" id="WP_020212487.1">
    <property type="nucleotide sequence ID" value="NZ_JRLX01000022.1"/>
</dbReference>
<dbReference type="AlphaFoldDB" id="A0A0A2MAX5"/>
<evidence type="ECO:0000256" key="1">
    <source>
        <dbReference type="ARBA" id="ARBA00000799"/>
    </source>
</evidence>
<dbReference type="Pfam" id="PF00425">
    <property type="entry name" value="Chorismate_bind"/>
    <property type="match status" value="1"/>
</dbReference>
<accession>A0A0A2MAX5</accession>
<dbReference type="Gene3D" id="3.60.120.10">
    <property type="entry name" value="Anthranilate synthase"/>
    <property type="match status" value="1"/>
</dbReference>
<comment type="caution">
    <text evidence="7">The sequence shown here is derived from an EMBL/GenBank/DDBJ whole genome shotgun (WGS) entry which is preliminary data.</text>
</comment>
<dbReference type="Proteomes" id="UP000030152">
    <property type="component" value="Unassembled WGS sequence"/>
</dbReference>
<protein>
    <recommendedName>
        <fullName evidence="3">isochorismate synthase</fullName>
        <ecNumber evidence="3">5.4.4.2</ecNumber>
    </recommendedName>
    <alternativeName>
        <fullName evidence="5">Isochorismate mutase</fullName>
    </alternativeName>
</protein>
<dbReference type="PANTHER" id="PTHR42839">
    <property type="entry name" value="ISOCHORISMATE SYNTHASE ENTC"/>
    <property type="match status" value="1"/>
</dbReference>
<name>A0A0A2MAX5_9FLAO</name>
<dbReference type="OrthoDB" id="9806579at2"/>
<dbReference type="NCBIfam" id="TIGR00543">
    <property type="entry name" value="isochor_syn"/>
    <property type="match status" value="1"/>
</dbReference>
<dbReference type="EMBL" id="JRLX01000022">
    <property type="protein sequence ID" value="KGO85440.1"/>
    <property type="molecule type" value="Genomic_DNA"/>
</dbReference>
<dbReference type="EC" id="5.4.4.2" evidence="3"/>
<dbReference type="InterPro" id="IPR005801">
    <property type="entry name" value="ADC_synthase"/>
</dbReference>
<dbReference type="GO" id="GO:0008909">
    <property type="term" value="F:isochorismate synthase activity"/>
    <property type="evidence" value="ECO:0007669"/>
    <property type="project" value="UniProtKB-EC"/>
</dbReference>
<dbReference type="InterPro" id="IPR004561">
    <property type="entry name" value="IsoChor_synthase"/>
</dbReference>
<dbReference type="InterPro" id="IPR015890">
    <property type="entry name" value="Chorismate_C"/>
</dbReference>
<keyword evidence="4" id="KW-0413">Isomerase</keyword>
<feature type="domain" description="Chorismate-utilising enzyme C-terminal" evidence="6">
    <location>
        <begin position="94"/>
        <end position="343"/>
    </location>
</feature>
<evidence type="ECO:0000313" key="7">
    <source>
        <dbReference type="EMBL" id="KGO85440.1"/>
    </source>
</evidence>
<keyword evidence="8" id="KW-1185">Reference proteome</keyword>
<reference evidence="7 8" key="1">
    <citation type="submission" date="2013-09" db="EMBL/GenBank/DDBJ databases">
        <authorList>
            <person name="Zeng Z."/>
            <person name="Chen C."/>
        </authorList>
    </citation>
    <scope>NUCLEOTIDE SEQUENCE [LARGE SCALE GENOMIC DNA]</scope>
    <source>
        <strain evidence="7 8">WB 3.3-2</strain>
    </source>
</reference>
<dbReference type="eggNOG" id="COG1169">
    <property type="taxonomic scope" value="Bacteria"/>
</dbReference>
<gene>
    <name evidence="7" type="ORF">Q765_16365</name>
</gene>
<dbReference type="SUPFAM" id="SSF56322">
    <property type="entry name" value="ADC synthase"/>
    <property type="match status" value="1"/>
</dbReference>
<evidence type="ECO:0000256" key="3">
    <source>
        <dbReference type="ARBA" id="ARBA00012824"/>
    </source>
</evidence>
<evidence type="ECO:0000256" key="2">
    <source>
        <dbReference type="ARBA" id="ARBA00005297"/>
    </source>
</evidence>
<comment type="catalytic activity">
    <reaction evidence="1">
        <text>chorismate = isochorismate</text>
        <dbReference type="Rhea" id="RHEA:18985"/>
        <dbReference type="ChEBI" id="CHEBI:29748"/>
        <dbReference type="ChEBI" id="CHEBI:29780"/>
        <dbReference type="EC" id="5.4.4.2"/>
    </reaction>
</comment>
<evidence type="ECO:0000256" key="4">
    <source>
        <dbReference type="ARBA" id="ARBA00023235"/>
    </source>
</evidence>
<sequence length="351" mass="39273">MRNIFLKIKEQLAAQLPFAVYSKPGSEAITGVFQKDDAQYSPDDFKKKGFVFAPFEGEAVFIPFDAAEVVNAEIEVGGFKKLQPKSFDINKEAKADFEALVAKSVAAINTGQFKKLVTSRTEAVEFDDADVTLIYEKLLYTYPAAFRYCFYSPQSGLWMGATPEQLLKVENNTVHTVALAGTQLFTEEQETVWETKEQEEQQFVTDYILKELREHAADIVTTEPYTFRAGNIVHIKTDISAELKMDSSIKDVISTLHPTPAVCGLPKADAKAFLIHNEGYDRGFYSGYLGELNADAATGHHKTDLFVNLRCMKIEGNIANLYIGCGITKDSNPEKEFFETVNKSMTMRKVL</sequence>
<proteinExistence type="inferred from homology"/>
<organism evidence="7 8">
    <name type="scientific">Flavobacterium rivuli WB 3.3-2 = DSM 21788</name>
    <dbReference type="NCBI Taxonomy" id="1121895"/>
    <lineage>
        <taxon>Bacteria</taxon>
        <taxon>Pseudomonadati</taxon>
        <taxon>Bacteroidota</taxon>
        <taxon>Flavobacteriia</taxon>
        <taxon>Flavobacteriales</taxon>
        <taxon>Flavobacteriaceae</taxon>
        <taxon>Flavobacterium</taxon>
    </lineage>
</organism>
<evidence type="ECO:0000313" key="8">
    <source>
        <dbReference type="Proteomes" id="UP000030152"/>
    </source>
</evidence>
<evidence type="ECO:0000259" key="6">
    <source>
        <dbReference type="Pfam" id="PF00425"/>
    </source>
</evidence>
<dbReference type="STRING" id="1121895.GCA_000378485_01349"/>